<feature type="active site" description="Proton acceptor" evidence="5">
    <location>
        <position position="24"/>
    </location>
</feature>
<reference evidence="8" key="1">
    <citation type="journal article" date="2021" name="PeerJ">
        <title>Extensive microbial diversity within the chicken gut microbiome revealed by metagenomics and culture.</title>
        <authorList>
            <person name="Gilroy R."/>
            <person name="Ravi A."/>
            <person name="Getino M."/>
            <person name="Pursley I."/>
            <person name="Horton D.L."/>
            <person name="Alikhan N.F."/>
            <person name="Baker D."/>
            <person name="Gharbi K."/>
            <person name="Hall N."/>
            <person name="Watson M."/>
            <person name="Adriaenssens E.M."/>
            <person name="Foster-Nyarko E."/>
            <person name="Jarju S."/>
            <person name="Secka A."/>
            <person name="Antonio M."/>
            <person name="Oren A."/>
            <person name="Chaudhuri R.R."/>
            <person name="La Ragione R."/>
            <person name="Hildebrand F."/>
            <person name="Pallen M.J."/>
        </authorList>
    </citation>
    <scope>NUCLEOTIDE SEQUENCE</scope>
    <source>
        <strain evidence="8">ChiGjej3B3-7470</strain>
    </source>
</reference>
<dbReference type="EMBL" id="DYZF01000187">
    <property type="protein sequence ID" value="HJE51793.1"/>
    <property type="molecule type" value="Genomic_DNA"/>
</dbReference>
<name>A0A921ENJ9_9ACTN</name>
<dbReference type="InterPro" id="IPR050727">
    <property type="entry name" value="GH43_arabinanases"/>
</dbReference>
<feature type="site" description="Important for catalytic activity, responsible for pKa modulation of the active site Glu and correct orientation of both the proton donor and substrate" evidence="6">
    <location>
        <position position="146"/>
    </location>
</feature>
<comment type="pathway">
    <text evidence="1">Glycan metabolism; L-arabinan degradation.</text>
</comment>
<evidence type="ECO:0000256" key="6">
    <source>
        <dbReference type="PIRSR" id="PIRSR606710-2"/>
    </source>
</evidence>
<dbReference type="CDD" id="cd08998">
    <property type="entry name" value="GH43_Arb43a-like"/>
    <property type="match status" value="1"/>
</dbReference>
<dbReference type="SUPFAM" id="SSF75005">
    <property type="entry name" value="Arabinanase/levansucrase/invertase"/>
    <property type="match status" value="1"/>
</dbReference>
<proteinExistence type="inferred from homology"/>
<dbReference type="Proteomes" id="UP000712713">
    <property type="component" value="Unassembled WGS sequence"/>
</dbReference>
<accession>A0A921ENJ9</accession>
<dbReference type="GO" id="GO:0005975">
    <property type="term" value="P:carbohydrate metabolic process"/>
    <property type="evidence" value="ECO:0007669"/>
    <property type="project" value="InterPro"/>
</dbReference>
<evidence type="ECO:0000313" key="8">
    <source>
        <dbReference type="EMBL" id="HJE51793.1"/>
    </source>
</evidence>
<evidence type="ECO:0000256" key="1">
    <source>
        <dbReference type="ARBA" id="ARBA00004834"/>
    </source>
</evidence>
<dbReference type="InterPro" id="IPR023296">
    <property type="entry name" value="Glyco_hydro_beta-prop_sf"/>
</dbReference>
<keyword evidence="4 7" id="KW-0326">Glycosidase</keyword>
<reference evidence="8" key="2">
    <citation type="submission" date="2021-09" db="EMBL/GenBank/DDBJ databases">
        <authorList>
            <person name="Gilroy R."/>
        </authorList>
    </citation>
    <scope>NUCLEOTIDE SEQUENCE</scope>
    <source>
        <strain evidence="8">ChiGjej3B3-7470</strain>
    </source>
</reference>
<dbReference type="InterPro" id="IPR006710">
    <property type="entry name" value="Glyco_hydro_43"/>
</dbReference>
<dbReference type="AlphaFoldDB" id="A0A921ENJ9"/>
<dbReference type="Gene3D" id="2.115.10.20">
    <property type="entry name" value="Glycosyl hydrolase domain, family 43"/>
    <property type="match status" value="1"/>
</dbReference>
<dbReference type="GO" id="GO:0004553">
    <property type="term" value="F:hydrolase activity, hydrolyzing O-glycosyl compounds"/>
    <property type="evidence" value="ECO:0007669"/>
    <property type="project" value="InterPro"/>
</dbReference>
<dbReference type="PANTHER" id="PTHR43301">
    <property type="entry name" value="ARABINAN ENDO-1,5-ALPHA-L-ARABINOSIDASE"/>
    <property type="match status" value="1"/>
</dbReference>
<evidence type="ECO:0000256" key="4">
    <source>
        <dbReference type="ARBA" id="ARBA00023295"/>
    </source>
</evidence>
<feature type="active site" description="Proton donor" evidence="5">
    <location>
        <position position="201"/>
    </location>
</feature>
<organism evidence="8 9">
    <name type="scientific">Tessaracoccus flavescens</name>
    <dbReference type="NCBI Taxonomy" id="399497"/>
    <lineage>
        <taxon>Bacteria</taxon>
        <taxon>Bacillati</taxon>
        <taxon>Actinomycetota</taxon>
        <taxon>Actinomycetes</taxon>
        <taxon>Propionibacteriales</taxon>
        <taxon>Propionibacteriaceae</taxon>
        <taxon>Tessaracoccus</taxon>
    </lineage>
</organism>
<gene>
    <name evidence="8" type="ORF">K8V15_07425</name>
</gene>
<comment type="similarity">
    <text evidence="2 7">Belongs to the glycosyl hydrolase 43 family.</text>
</comment>
<keyword evidence="3 7" id="KW-0378">Hydrolase</keyword>
<protein>
    <submittedName>
        <fullName evidence="8">Arabinan endo-1,5-alpha-L-arabinosidase</fullName>
    </submittedName>
</protein>
<evidence type="ECO:0000256" key="3">
    <source>
        <dbReference type="ARBA" id="ARBA00022801"/>
    </source>
</evidence>
<evidence type="ECO:0000313" key="9">
    <source>
        <dbReference type="Proteomes" id="UP000712713"/>
    </source>
</evidence>
<evidence type="ECO:0000256" key="7">
    <source>
        <dbReference type="RuleBase" id="RU361187"/>
    </source>
</evidence>
<evidence type="ECO:0000256" key="2">
    <source>
        <dbReference type="ARBA" id="ARBA00009865"/>
    </source>
</evidence>
<evidence type="ECO:0000256" key="5">
    <source>
        <dbReference type="PIRSR" id="PIRSR606710-1"/>
    </source>
</evidence>
<sequence length="414" mass="43941">MGPEYLSVATAATYDDPGLWGAHDPTVVRSRDGRWLMFSTDTAVAGGSGAGVQIRQSSDLETWSWYGHAFDGVPGPAAEWSGAEGIWAPEVIRRGDEYRMYYSASSFGSRTSAISLATAPDAVGPWEHRAIVVATRHDTHEVNAIDAAVTTDAQGNDWLLYGSFFGGLRIVRLDGAGLPLKAGDEGTPLVRRAASINGAVEGGHIVAQPSAAGEYHLFCSFDSLFDSYNVRIAASNSIDGPYLDARGRGLVDTSEPPAQVGTMILTGYEAPDGTVWAAPGHSSHLETESGWVLVHHVRDGADPKRHTAHLRALKWTEGGWPVANPLPAPEHEVPQSADWAGDWLIYRLDPTAPTPITPDRVALTSDDLVSLAEAGRGNVSVRGEVVDAVAFAHAGDLAFAGLDEDGVTVWGIKA</sequence>
<dbReference type="PANTHER" id="PTHR43301:SF3">
    <property type="entry name" value="ARABINAN ENDO-1,5-ALPHA-L-ARABINOSIDASE A-RELATED"/>
    <property type="match status" value="1"/>
</dbReference>
<dbReference type="Pfam" id="PF04616">
    <property type="entry name" value="Glyco_hydro_43"/>
    <property type="match status" value="1"/>
</dbReference>
<comment type="caution">
    <text evidence="8">The sequence shown here is derived from an EMBL/GenBank/DDBJ whole genome shotgun (WGS) entry which is preliminary data.</text>
</comment>